<feature type="region of interest" description="Disordered" evidence="1">
    <location>
        <begin position="117"/>
        <end position="143"/>
    </location>
</feature>
<accession>A0A0B3S536</accession>
<feature type="compositionally biased region" description="Low complexity" evidence="1">
    <location>
        <begin position="119"/>
        <end position="129"/>
    </location>
</feature>
<gene>
    <name evidence="2" type="ORF">OA50_01326</name>
</gene>
<evidence type="ECO:0000256" key="1">
    <source>
        <dbReference type="SAM" id="MobiDB-lite"/>
    </source>
</evidence>
<dbReference type="EMBL" id="JSUQ01000004">
    <property type="protein sequence ID" value="KHQ54098.1"/>
    <property type="molecule type" value="Genomic_DNA"/>
</dbReference>
<organism evidence="2 3">
    <name type="scientific">Mameliella alba</name>
    <dbReference type="NCBI Taxonomy" id="561184"/>
    <lineage>
        <taxon>Bacteria</taxon>
        <taxon>Pseudomonadati</taxon>
        <taxon>Pseudomonadota</taxon>
        <taxon>Alphaproteobacteria</taxon>
        <taxon>Rhodobacterales</taxon>
        <taxon>Roseobacteraceae</taxon>
        <taxon>Mameliella</taxon>
    </lineage>
</organism>
<dbReference type="OrthoDB" id="7837183at2"/>
<comment type="caution">
    <text evidence="2">The sequence shown here is derived from an EMBL/GenBank/DDBJ whole genome shotgun (WGS) entry which is preliminary data.</text>
</comment>
<sequence>MLLDPDFGVHASRPDGAQALYRAVLARAVLDLFGKAIPASEGDDAQLARREALYFLTRERGAWAESRSRLCGACGIDPDALRANILRIIEGGEIVGADARNAFGGIEKARALWRADQSAPAQTAAQRTKQAAKRQAPPRRVKPSYSAARSAVLPLLSEPRQFKELIIATRGEYGDGMIRKVLANAMQKGEVVRDDAQHTYVLADAA</sequence>
<protein>
    <submittedName>
        <fullName evidence="2">Uncharacterized protein</fullName>
    </submittedName>
</protein>
<dbReference type="Proteomes" id="UP000030960">
    <property type="component" value="Unassembled WGS sequence"/>
</dbReference>
<dbReference type="AlphaFoldDB" id="A0A0B3S536"/>
<keyword evidence="3" id="KW-1185">Reference proteome</keyword>
<feature type="compositionally biased region" description="Basic residues" evidence="1">
    <location>
        <begin position="130"/>
        <end position="142"/>
    </location>
</feature>
<name>A0A0B3S536_9RHOB</name>
<dbReference type="RefSeq" id="WP_139022549.1">
    <property type="nucleotide sequence ID" value="NZ_JSUQ01000004.1"/>
</dbReference>
<proteinExistence type="predicted"/>
<reference evidence="2 3" key="1">
    <citation type="submission" date="2014-10" db="EMBL/GenBank/DDBJ databases">
        <title>Genome sequence of Ponticoccus sp. strain UMTAT08 isolated from clonal culture of toxic dinoflagellate Alexandrium tamiyavanichii.</title>
        <authorList>
            <person name="Gan H.Y."/>
            <person name="Muhd D.-D."/>
            <person name="Mohd Noor M.E."/>
            <person name="Yeong Y.S."/>
            <person name="Usup G."/>
        </authorList>
    </citation>
    <scope>NUCLEOTIDE SEQUENCE [LARGE SCALE GENOMIC DNA]</scope>
    <source>
        <strain evidence="2 3">UMTAT08</strain>
    </source>
</reference>
<evidence type="ECO:0000313" key="2">
    <source>
        <dbReference type="EMBL" id="KHQ54098.1"/>
    </source>
</evidence>
<evidence type="ECO:0000313" key="3">
    <source>
        <dbReference type="Proteomes" id="UP000030960"/>
    </source>
</evidence>